<keyword evidence="4 8" id="KW-0548">Nucleotidyltransferase</keyword>
<reference evidence="12" key="1">
    <citation type="submission" date="2022-11" db="UniProtKB">
        <authorList>
            <consortium name="WormBaseParasite"/>
        </authorList>
    </citation>
    <scope>IDENTIFICATION</scope>
</reference>
<dbReference type="WBParaSite" id="PDA_v2.g31372.t1">
    <property type="protein sequence ID" value="PDA_v2.g31372.t1"/>
    <property type="gene ID" value="PDA_v2.g31372"/>
</dbReference>
<sequence>MAGSDLDGDEYSIFWDPELFIDKTEPAFDFTATSQKAQLNEEEIKANLTQHMVEFFTKYVSQDAIGKIANSHLANSDLYGINSKHCFTIAKKHNQAVDFPKSGEVPVPLRKKWENGQPPETVERFPNFMLKSSMASYKSIRLLGDLYSRVTEVKEIIRVEELAESNQQITLDESVLYEGDNEYLETANRAYVEYSSLIQSLCEDYGIQKEGQLFSGRFTALKKQVNLQNDNDMSYFNTQFIIEERIALIYSKFRCIFFEEFNGIEANTILDEHMFNGTKETFRRICTNPTIKLQKKASAYYRTAYTDQKYLSFAWLVADILAYNRQQYLMKTFTNKFTLCPLFDKLSELIEETCWSKMFKKELAVLKQIIDETVEAKESNENMSYFVAEICQRYTGKFF</sequence>
<evidence type="ECO:0000256" key="2">
    <source>
        <dbReference type="ARBA" id="ARBA00022484"/>
    </source>
</evidence>
<keyword evidence="5 8" id="KW-0694">RNA-binding</keyword>
<evidence type="ECO:0000256" key="5">
    <source>
        <dbReference type="ARBA" id="ARBA00022884"/>
    </source>
</evidence>
<dbReference type="GO" id="GO:0003723">
    <property type="term" value="F:RNA binding"/>
    <property type="evidence" value="ECO:0007669"/>
    <property type="project" value="UniProtKB-KW"/>
</dbReference>
<dbReference type="Pfam" id="PF05183">
    <property type="entry name" value="RdRP"/>
    <property type="match status" value="1"/>
</dbReference>
<keyword evidence="11" id="KW-1185">Reference proteome</keyword>
<evidence type="ECO:0000256" key="8">
    <source>
        <dbReference type="RuleBase" id="RU363098"/>
    </source>
</evidence>
<dbReference type="GO" id="GO:0031380">
    <property type="term" value="C:nuclear RNA-directed RNA polymerase complex"/>
    <property type="evidence" value="ECO:0007669"/>
    <property type="project" value="TreeGrafter"/>
</dbReference>
<feature type="domain" description="RDRP core" evidence="9">
    <location>
        <begin position="1"/>
        <end position="150"/>
    </location>
</feature>
<dbReference type="Proteomes" id="UP000887578">
    <property type="component" value="Unplaced"/>
</dbReference>
<evidence type="ECO:0000313" key="12">
    <source>
        <dbReference type="WBParaSite" id="PDA_v2.g31372.t1"/>
    </source>
</evidence>
<dbReference type="InterPro" id="IPR058752">
    <property type="entry name" value="RDRP_C_head"/>
</dbReference>
<organism evidence="11 12">
    <name type="scientific">Panagrolaimus davidi</name>
    <dbReference type="NCBI Taxonomy" id="227884"/>
    <lineage>
        <taxon>Eukaryota</taxon>
        <taxon>Metazoa</taxon>
        <taxon>Ecdysozoa</taxon>
        <taxon>Nematoda</taxon>
        <taxon>Chromadorea</taxon>
        <taxon>Rhabditida</taxon>
        <taxon>Tylenchina</taxon>
        <taxon>Panagrolaimomorpha</taxon>
        <taxon>Panagrolaimoidea</taxon>
        <taxon>Panagrolaimidae</taxon>
        <taxon>Panagrolaimus</taxon>
    </lineage>
</organism>
<dbReference type="InterPro" id="IPR057596">
    <property type="entry name" value="RDRP_core"/>
</dbReference>
<dbReference type="PANTHER" id="PTHR23079:SF57">
    <property type="entry name" value="RNA-DIRECTED RNA POLYMERASE"/>
    <property type="match status" value="1"/>
</dbReference>
<comment type="catalytic activity">
    <reaction evidence="7 8">
        <text>RNA(n) + a ribonucleoside 5'-triphosphate = RNA(n+1) + diphosphate</text>
        <dbReference type="Rhea" id="RHEA:21248"/>
        <dbReference type="Rhea" id="RHEA-COMP:14527"/>
        <dbReference type="Rhea" id="RHEA-COMP:17342"/>
        <dbReference type="ChEBI" id="CHEBI:33019"/>
        <dbReference type="ChEBI" id="CHEBI:61557"/>
        <dbReference type="ChEBI" id="CHEBI:140395"/>
        <dbReference type="EC" id="2.7.7.48"/>
    </reaction>
</comment>
<comment type="similarity">
    <text evidence="1 8">Belongs to the RdRP family.</text>
</comment>
<keyword evidence="2 8" id="KW-0696">RNA-directed RNA polymerase</keyword>
<keyword evidence="6" id="KW-0943">RNA-mediated gene silencing</keyword>
<evidence type="ECO:0000256" key="1">
    <source>
        <dbReference type="ARBA" id="ARBA00005762"/>
    </source>
</evidence>
<accession>A0A914QN65</accession>
<keyword evidence="3 8" id="KW-0808">Transferase</keyword>
<evidence type="ECO:0000256" key="7">
    <source>
        <dbReference type="ARBA" id="ARBA00048744"/>
    </source>
</evidence>
<evidence type="ECO:0000259" key="9">
    <source>
        <dbReference type="Pfam" id="PF05183"/>
    </source>
</evidence>
<dbReference type="EC" id="2.7.7.48" evidence="8"/>
<evidence type="ECO:0000256" key="4">
    <source>
        <dbReference type="ARBA" id="ARBA00022695"/>
    </source>
</evidence>
<dbReference type="GO" id="GO:0003968">
    <property type="term" value="F:RNA-directed RNA polymerase activity"/>
    <property type="evidence" value="ECO:0007669"/>
    <property type="project" value="UniProtKB-KW"/>
</dbReference>
<dbReference type="GO" id="GO:0030422">
    <property type="term" value="P:siRNA processing"/>
    <property type="evidence" value="ECO:0007669"/>
    <property type="project" value="TreeGrafter"/>
</dbReference>
<protein>
    <recommendedName>
        <fullName evidence="8">RNA-dependent RNA polymerase</fullName>
        <ecNumber evidence="8">2.7.7.48</ecNumber>
    </recommendedName>
</protein>
<name>A0A914QN65_9BILA</name>
<dbReference type="PANTHER" id="PTHR23079">
    <property type="entry name" value="RNA-DEPENDENT RNA POLYMERASE"/>
    <property type="match status" value="1"/>
</dbReference>
<dbReference type="AlphaFoldDB" id="A0A914QN65"/>
<proteinExistence type="inferred from homology"/>
<dbReference type="Pfam" id="PF26253">
    <property type="entry name" value="RdRP_head"/>
    <property type="match status" value="1"/>
</dbReference>
<evidence type="ECO:0000313" key="11">
    <source>
        <dbReference type="Proteomes" id="UP000887578"/>
    </source>
</evidence>
<feature type="domain" description="RDRP C-terminal head" evidence="10">
    <location>
        <begin position="178"/>
        <end position="328"/>
    </location>
</feature>
<evidence type="ECO:0000259" key="10">
    <source>
        <dbReference type="Pfam" id="PF26253"/>
    </source>
</evidence>
<evidence type="ECO:0000256" key="6">
    <source>
        <dbReference type="ARBA" id="ARBA00023158"/>
    </source>
</evidence>
<dbReference type="InterPro" id="IPR007855">
    <property type="entry name" value="RDRP"/>
</dbReference>
<evidence type="ECO:0000256" key="3">
    <source>
        <dbReference type="ARBA" id="ARBA00022679"/>
    </source>
</evidence>